<dbReference type="GO" id="GO:0003677">
    <property type="term" value="F:DNA binding"/>
    <property type="evidence" value="ECO:0007669"/>
    <property type="project" value="UniProtKB-KW"/>
</dbReference>
<dbReference type="InterPro" id="IPR043128">
    <property type="entry name" value="Rev_trsase/Diguanyl_cyclase"/>
</dbReference>
<dbReference type="InterPro" id="IPR052055">
    <property type="entry name" value="Hepadnavirus_pol/RT"/>
</dbReference>
<keyword evidence="5" id="KW-1185">Reference proteome</keyword>
<evidence type="ECO:0000259" key="2">
    <source>
        <dbReference type="PROSITE" id="PS50878"/>
    </source>
</evidence>
<dbReference type="InterPro" id="IPR010998">
    <property type="entry name" value="Integrase_recombinase_N"/>
</dbReference>
<dbReference type="EMBL" id="UYJE01008751">
    <property type="protein sequence ID" value="VDI66828.1"/>
    <property type="molecule type" value="Genomic_DNA"/>
</dbReference>
<feature type="domain" description="Reverse transcriptase" evidence="2">
    <location>
        <begin position="156"/>
        <end position="355"/>
    </location>
</feature>
<dbReference type="CDD" id="cd03714">
    <property type="entry name" value="RT_DIRS1"/>
    <property type="match status" value="1"/>
</dbReference>
<dbReference type="SUPFAM" id="SSF47823">
    <property type="entry name" value="lambda integrase-like, N-terminal domain"/>
    <property type="match status" value="1"/>
</dbReference>
<dbReference type="InterPro" id="IPR044068">
    <property type="entry name" value="CB"/>
</dbReference>
<dbReference type="SUPFAM" id="SSF56672">
    <property type="entry name" value="DNA/RNA polymerases"/>
    <property type="match status" value="1"/>
</dbReference>
<organism evidence="4 5">
    <name type="scientific">Mytilus galloprovincialis</name>
    <name type="common">Mediterranean mussel</name>
    <dbReference type="NCBI Taxonomy" id="29158"/>
    <lineage>
        <taxon>Eukaryota</taxon>
        <taxon>Metazoa</taxon>
        <taxon>Spiralia</taxon>
        <taxon>Lophotrochozoa</taxon>
        <taxon>Mollusca</taxon>
        <taxon>Bivalvia</taxon>
        <taxon>Autobranchia</taxon>
        <taxon>Pteriomorphia</taxon>
        <taxon>Mytilida</taxon>
        <taxon>Mytiloidea</taxon>
        <taxon>Mytilidae</taxon>
        <taxon>Mytilinae</taxon>
        <taxon>Mytilus</taxon>
    </lineage>
</organism>
<evidence type="ECO:0000259" key="3">
    <source>
        <dbReference type="PROSITE" id="PS51900"/>
    </source>
</evidence>
<dbReference type="PANTHER" id="PTHR33050">
    <property type="entry name" value="REVERSE TRANSCRIPTASE DOMAIN-CONTAINING PROTEIN"/>
    <property type="match status" value="1"/>
</dbReference>
<dbReference type="AlphaFoldDB" id="A0A8B6GNR6"/>
<dbReference type="PROSITE" id="PS51900">
    <property type="entry name" value="CB"/>
    <property type="match status" value="1"/>
</dbReference>
<feature type="domain" description="Core-binding (CB)" evidence="3">
    <location>
        <begin position="441"/>
        <end position="530"/>
    </location>
</feature>
<dbReference type="Pfam" id="PF00078">
    <property type="entry name" value="RVT_1"/>
    <property type="match status" value="1"/>
</dbReference>
<protein>
    <recommendedName>
        <fullName evidence="6">Reverse transcriptase domain-containing protein</fullName>
    </recommendedName>
</protein>
<keyword evidence="1" id="KW-0238">DNA-binding</keyword>
<evidence type="ECO:0000256" key="1">
    <source>
        <dbReference type="ARBA" id="ARBA00023125"/>
    </source>
</evidence>
<name>A0A8B6GNR6_MYTGA</name>
<evidence type="ECO:0000313" key="4">
    <source>
        <dbReference type="EMBL" id="VDI66828.1"/>
    </source>
</evidence>
<accession>A0A8B6GNR6</accession>
<reference evidence="4" key="1">
    <citation type="submission" date="2018-11" db="EMBL/GenBank/DDBJ databases">
        <authorList>
            <person name="Alioto T."/>
            <person name="Alioto T."/>
        </authorList>
    </citation>
    <scope>NUCLEOTIDE SEQUENCE</scope>
</reference>
<dbReference type="Gene3D" id="3.30.70.270">
    <property type="match status" value="1"/>
</dbReference>
<proteinExistence type="predicted"/>
<dbReference type="PANTHER" id="PTHR33050:SF8">
    <property type="entry name" value="REVERSE TRANSCRIPTASE DOMAIN-CONTAINING PROTEIN"/>
    <property type="match status" value="1"/>
</dbReference>
<dbReference type="PROSITE" id="PS50878">
    <property type="entry name" value="RT_POL"/>
    <property type="match status" value="1"/>
</dbReference>
<dbReference type="Gene3D" id="1.10.150.130">
    <property type="match status" value="1"/>
</dbReference>
<evidence type="ECO:0008006" key="6">
    <source>
        <dbReference type="Google" id="ProtNLM"/>
    </source>
</evidence>
<sequence length="610" mass="68922">MQSPFQTAPLVEHATGLMRGEFVMELVDTPISAVSVSKVILSPTATRIKQQTDQMRMDRPEILKTQLTYNDLQLLQPNLNKCKLPTPIKTDRLKFHLQGYDSEKTLYLLNGFKNGFRLEHNGPRSQFNCSNLKSAKSNPLIVQEKINKEVNCQRVMGPYLEKPFLNLRVSPLGLVPKKSKSAWRLIHHLSYPDKKSNSVNAGISDESAAVHYAGIHEAINEIKQLRSHKYQVFLSKTDVRSAFRILPVNPSDYELLGFKWNNKFYYDCCLPMGCRTSCKIFEEFSTALEWIALTKLGITSMVHILDDFLIIEKSKEDAICKLKAFVNLCEDLGVPLSAEKTELPSQVMDFVGITLDVIKQEARLPPDKITKCRHLLEKFSHMKRCTLKELQSLIGVLNFACSVIQPGRAFLRRMINLTMTVSDGRTVFENIPSCSTQTVLSSTSIPATELLEYVTILANAALAPSTRATYSRAWKTFDSFCTEIMNQSLQPPLSVATISLFIAYMFKKSYAPSTISTYLSAIAYVHKMMSMPDNTQSFLVEKLVTGTYRLSKTFDSRLPITIPILNKLIQSITLVVKCTYDQVLFKAIFLFAFSTFSRVGELVTSKKCPK</sequence>
<gene>
    <name evidence="4" type="ORF">MGAL_10B011030</name>
</gene>
<dbReference type="OrthoDB" id="6138017at2759"/>
<evidence type="ECO:0000313" key="5">
    <source>
        <dbReference type="Proteomes" id="UP000596742"/>
    </source>
</evidence>
<dbReference type="InterPro" id="IPR043502">
    <property type="entry name" value="DNA/RNA_pol_sf"/>
</dbReference>
<dbReference type="InterPro" id="IPR000477">
    <property type="entry name" value="RT_dom"/>
</dbReference>
<dbReference type="Proteomes" id="UP000596742">
    <property type="component" value="Unassembled WGS sequence"/>
</dbReference>
<comment type="caution">
    <text evidence="4">The sequence shown here is derived from an EMBL/GenBank/DDBJ whole genome shotgun (WGS) entry which is preliminary data.</text>
</comment>